<reference evidence="7 8" key="1">
    <citation type="submission" date="2018-11" db="EMBL/GenBank/DDBJ databases">
        <title>Flavobacterium sp. nov., YIM 102796 draft genome.</title>
        <authorList>
            <person name="Li G."/>
            <person name="Jiang Y."/>
        </authorList>
    </citation>
    <scope>NUCLEOTIDE SEQUENCE [LARGE SCALE GENOMIC DNA]</scope>
    <source>
        <strain evidence="7 8">YIM 102796</strain>
    </source>
</reference>
<protein>
    <submittedName>
        <fullName evidence="7">Ubiquinone biosynthesis protein UbiA</fullName>
    </submittedName>
</protein>
<evidence type="ECO:0000313" key="8">
    <source>
        <dbReference type="Proteomes" id="UP000268372"/>
    </source>
</evidence>
<feature type="transmembrane region" description="Helical" evidence="6">
    <location>
        <begin position="20"/>
        <end position="41"/>
    </location>
</feature>
<dbReference type="InterPro" id="IPR050475">
    <property type="entry name" value="Prenyltransferase_related"/>
</dbReference>
<evidence type="ECO:0000256" key="4">
    <source>
        <dbReference type="ARBA" id="ARBA00022989"/>
    </source>
</evidence>
<keyword evidence="7" id="KW-0830">Ubiquinone</keyword>
<dbReference type="OrthoDB" id="1142538at2"/>
<keyword evidence="4 6" id="KW-1133">Transmembrane helix</keyword>
<dbReference type="CDD" id="cd13961">
    <property type="entry name" value="PT_UbiA_DGGGPS"/>
    <property type="match status" value="1"/>
</dbReference>
<evidence type="ECO:0000256" key="5">
    <source>
        <dbReference type="ARBA" id="ARBA00023136"/>
    </source>
</evidence>
<feature type="transmembrane region" description="Helical" evidence="6">
    <location>
        <begin position="106"/>
        <end position="139"/>
    </location>
</feature>
<feature type="transmembrane region" description="Helical" evidence="6">
    <location>
        <begin position="146"/>
        <end position="166"/>
    </location>
</feature>
<dbReference type="EMBL" id="RQTJ01000016">
    <property type="protein sequence ID" value="RRA94634.1"/>
    <property type="molecule type" value="Genomic_DNA"/>
</dbReference>
<dbReference type="Gene3D" id="1.10.357.140">
    <property type="entry name" value="UbiA prenyltransferase"/>
    <property type="match status" value="1"/>
</dbReference>
<evidence type="ECO:0000313" key="7">
    <source>
        <dbReference type="EMBL" id="RRA94634.1"/>
    </source>
</evidence>
<dbReference type="Proteomes" id="UP000268372">
    <property type="component" value="Unassembled WGS sequence"/>
</dbReference>
<proteinExistence type="predicted"/>
<accession>A0A3P1B074</accession>
<keyword evidence="5 6" id="KW-0472">Membrane</keyword>
<name>A0A3P1B074_9FLAO</name>
<organism evidence="7 8">
    <name type="scientific">Paenimyroides viscosum</name>
    <dbReference type="NCBI Taxonomy" id="2488729"/>
    <lineage>
        <taxon>Bacteria</taxon>
        <taxon>Pseudomonadati</taxon>
        <taxon>Bacteroidota</taxon>
        <taxon>Flavobacteriia</taxon>
        <taxon>Flavobacteriales</taxon>
        <taxon>Flavobacteriaceae</taxon>
        <taxon>Paenimyroides</taxon>
    </lineage>
</organism>
<dbReference type="GO" id="GO:0016020">
    <property type="term" value="C:membrane"/>
    <property type="evidence" value="ECO:0007669"/>
    <property type="project" value="UniProtKB-SubCell"/>
</dbReference>
<evidence type="ECO:0000256" key="3">
    <source>
        <dbReference type="ARBA" id="ARBA00022692"/>
    </source>
</evidence>
<sequence length="310" mass="35752">MTQTRQLKRTLLKFLSFFSVVRGYNIAVVVLAQYLSAIFIFGSQSQSRAISVLTDGGLFLIIFSSSLAIASGYIINNFYDTEKDLINRPYKSNLDKKISKETQFRVYFFLNFLSVAIAWLVSWRAAFFYAVYIFLLWFYSHKLKRFPIVGNITASLLVLLPFFGILMHFQNFSWGIFAHGFYLYLILFIRESVKDLENLKGDFANNYQTIPVRFGTNVSKSLIAFLVLLTLLPAFALITYYKVGYMQYYFYISSGLLLAFLIFLYQASTQTEYKKLHILLKLIILFGVLSIVLIDPNVIINGTNLVIPYL</sequence>
<keyword evidence="2" id="KW-1003">Cell membrane</keyword>
<comment type="caution">
    <text evidence="7">The sequence shown here is derived from an EMBL/GenBank/DDBJ whole genome shotgun (WGS) entry which is preliminary data.</text>
</comment>
<dbReference type="RefSeq" id="WP_124899533.1">
    <property type="nucleotide sequence ID" value="NZ_RQTJ01000016.1"/>
</dbReference>
<feature type="transmembrane region" description="Helical" evidence="6">
    <location>
        <begin position="248"/>
        <end position="266"/>
    </location>
</feature>
<feature type="transmembrane region" description="Helical" evidence="6">
    <location>
        <begin position="222"/>
        <end position="242"/>
    </location>
</feature>
<dbReference type="PANTHER" id="PTHR42723">
    <property type="entry name" value="CHLOROPHYLL SYNTHASE"/>
    <property type="match status" value="1"/>
</dbReference>
<dbReference type="Pfam" id="PF01040">
    <property type="entry name" value="UbiA"/>
    <property type="match status" value="1"/>
</dbReference>
<evidence type="ECO:0000256" key="6">
    <source>
        <dbReference type="SAM" id="Phobius"/>
    </source>
</evidence>
<dbReference type="InterPro" id="IPR000537">
    <property type="entry name" value="UbiA_prenyltransferase"/>
</dbReference>
<keyword evidence="3 6" id="KW-0812">Transmembrane</keyword>
<comment type="subcellular location">
    <subcellularLocation>
        <location evidence="1">Membrane</location>
        <topology evidence="1">Multi-pass membrane protein</topology>
    </subcellularLocation>
</comment>
<evidence type="ECO:0000256" key="2">
    <source>
        <dbReference type="ARBA" id="ARBA00022475"/>
    </source>
</evidence>
<dbReference type="PANTHER" id="PTHR42723:SF1">
    <property type="entry name" value="CHLOROPHYLL SYNTHASE, CHLOROPLASTIC"/>
    <property type="match status" value="1"/>
</dbReference>
<gene>
    <name evidence="7" type="ORF">EG242_08840</name>
</gene>
<dbReference type="GO" id="GO:0016765">
    <property type="term" value="F:transferase activity, transferring alkyl or aryl (other than methyl) groups"/>
    <property type="evidence" value="ECO:0007669"/>
    <property type="project" value="InterPro"/>
</dbReference>
<dbReference type="AlphaFoldDB" id="A0A3P1B074"/>
<keyword evidence="8" id="KW-1185">Reference proteome</keyword>
<feature type="transmembrane region" description="Helical" evidence="6">
    <location>
        <begin position="278"/>
        <end position="300"/>
    </location>
</feature>
<evidence type="ECO:0000256" key="1">
    <source>
        <dbReference type="ARBA" id="ARBA00004141"/>
    </source>
</evidence>
<feature type="transmembrane region" description="Helical" evidence="6">
    <location>
        <begin position="53"/>
        <end position="75"/>
    </location>
</feature>
<feature type="transmembrane region" description="Helical" evidence="6">
    <location>
        <begin position="172"/>
        <end position="189"/>
    </location>
</feature>
<dbReference type="InterPro" id="IPR044878">
    <property type="entry name" value="UbiA_sf"/>
</dbReference>